<accession>X6P7E7</accession>
<evidence type="ECO:0000313" key="3">
    <source>
        <dbReference type="EMBL" id="ETO34435.1"/>
    </source>
</evidence>
<sequence>MNKVLKEKILGTDKKLKSSQFSIISVQLDDLESVTKCAQKIAKVQLQNFFFLLLKFFIFGTSKKKKKLQQSIVQTLPLLGIFENSWSSVQCRSNVPTPKERNQAGSRVPFWCQLLVAFPSDRNFYSLLKKNVTYTQRWGALQWDDINLKSKYEKFLAYGQSCTARCTWATEFNRRHASKNGWLGFSLHPGIIETELQRDFTEKDFVRLHIKDEKGNIRHEHLARIMKTLDEGAATQVWALVDKNLSTKGGSFLQDCIVQGKWSGNPSDMTGYNDFIMDPVQGKKLWDYSLSVTEKFR</sequence>
<dbReference type="Gene3D" id="3.40.50.720">
    <property type="entry name" value="NAD(P)-binding Rossmann-like Domain"/>
    <property type="match status" value="1"/>
</dbReference>
<keyword evidence="2" id="KW-0560">Oxidoreductase</keyword>
<proteinExistence type="inferred from homology"/>
<dbReference type="OrthoDB" id="191139at2759"/>
<evidence type="ECO:0000256" key="1">
    <source>
        <dbReference type="ARBA" id="ARBA00006484"/>
    </source>
</evidence>
<gene>
    <name evidence="3" type="ORF">RFI_02657</name>
</gene>
<dbReference type="GO" id="GO:0016491">
    <property type="term" value="F:oxidoreductase activity"/>
    <property type="evidence" value="ECO:0007669"/>
    <property type="project" value="UniProtKB-KW"/>
</dbReference>
<evidence type="ECO:0000313" key="4">
    <source>
        <dbReference type="Proteomes" id="UP000023152"/>
    </source>
</evidence>
<reference evidence="3 4" key="1">
    <citation type="journal article" date="2013" name="Curr. Biol.">
        <title>The Genome of the Foraminiferan Reticulomyxa filosa.</title>
        <authorList>
            <person name="Glockner G."/>
            <person name="Hulsmann N."/>
            <person name="Schleicher M."/>
            <person name="Noegel A.A."/>
            <person name="Eichinger L."/>
            <person name="Gallinger C."/>
            <person name="Pawlowski J."/>
            <person name="Sierra R."/>
            <person name="Euteneuer U."/>
            <person name="Pillet L."/>
            <person name="Moustafa A."/>
            <person name="Platzer M."/>
            <person name="Groth M."/>
            <person name="Szafranski K."/>
            <person name="Schliwa M."/>
        </authorList>
    </citation>
    <scope>NUCLEOTIDE SEQUENCE [LARGE SCALE GENOMIC DNA]</scope>
</reference>
<comment type="similarity">
    <text evidence="1">Belongs to the short-chain dehydrogenases/reductases (SDR) family.</text>
</comment>
<organism evidence="3 4">
    <name type="scientific">Reticulomyxa filosa</name>
    <dbReference type="NCBI Taxonomy" id="46433"/>
    <lineage>
        <taxon>Eukaryota</taxon>
        <taxon>Sar</taxon>
        <taxon>Rhizaria</taxon>
        <taxon>Retaria</taxon>
        <taxon>Foraminifera</taxon>
        <taxon>Monothalamids</taxon>
        <taxon>Reticulomyxidae</taxon>
        <taxon>Reticulomyxa</taxon>
    </lineage>
</organism>
<dbReference type="PANTHER" id="PTHR24320:SF148">
    <property type="entry name" value="NAD(P)-BINDING ROSSMANN-FOLD SUPERFAMILY PROTEIN"/>
    <property type="match status" value="1"/>
</dbReference>
<dbReference type="AlphaFoldDB" id="X6P7E7"/>
<dbReference type="Proteomes" id="UP000023152">
    <property type="component" value="Unassembled WGS sequence"/>
</dbReference>
<dbReference type="EMBL" id="ASPP01002568">
    <property type="protein sequence ID" value="ETO34435.1"/>
    <property type="molecule type" value="Genomic_DNA"/>
</dbReference>
<comment type="caution">
    <text evidence="3">The sequence shown here is derived from an EMBL/GenBank/DDBJ whole genome shotgun (WGS) entry which is preliminary data.</text>
</comment>
<protein>
    <submittedName>
        <fullName evidence="3">Putative short-chain dehydrogenase/reductase</fullName>
    </submittedName>
</protein>
<name>X6P7E7_RETFI</name>
<dbReference type="PANTHER" id="PTHR24320">
    <property type="entry name" value="RETINOL DEHYDROGENASE"/>
    <property type="match status" value="1"/>
</dbReference>
<evidence type="ECO:0000256" key="2">
    <source>
        <dbReference type="ARBA" id="ARBA00023002"/>
    </source>
</evidence>
<keyword evidence="4" id="KW-1185">Reference proteome</keyword>